<evidence type="ECO:0000313" key="3">
    <source>
        <dbReference type="Proteomes" id="UP001266305"/>
    </source>
</evidence>
<evidence type="ECO:0000256" key="1">
    <source>
        <dbReference type="SAM" id="MobiDB-lite"/>
    </source>
</evidence>
<dbReference type="Proteomes" id="UP001266305">
    <property type="component" value="Unassembled WGS sequence"/>
</dbReference>
<accession>A0ABQ9V0A4</accession>
<evidence type="ECO:0000313" key="2">
    <source>
        <dbReference type="EMBL" id="KAK2102546.1"/>
    </source>
</evidence>
<sequence>MQTPSGPLPRGFGDPLHPPGLGLKARRPVVYRLEEVARCLHLLELSGSEGPGCGPGVPAGLQVHRLLCASQGTPGGACASDSVPRPVPRSNRKKTENPTRKGRILSRNGQGSSLLSMPSLSSLKPVPCMILGDPWGTPLAGRAAVVDRTSLVQPHAMTQSFQMERRRTPITEVQQAPLNWASKSEGKK</sequence>
<protein>
    <submittedName>
        <fullName evidence="2">Uncharacterized protein</fullName>
    </submittedName>
</protein>
<keyword evidence="3" id="KW-1185">Reference proteome</keyword>
<organism evidence="2 3">
    <name type="scientific">Saguinus oedipus</name>
    <name type="common">Cotton-top tamarin</name>
    <name type="synonym">Oedipomidas oedipus</name>
    <dbReference type="NCBI Taxonomy" id="9490"/>
    <lineage>
        <taxon>Eukaryota</taxon>
        <taxon>Metazoa</taxon>
        <taxon>Chordata</taxon>
        <taxon>Craniata</taxon>
        <taxon>Vertebrata</taxon>
        <taxon>Euteleostomi</taxon>
        <taxon>Mammalia</taxon>
        <taxon>Eutheria</taxon>
        <taxon>Euarchontoglires</taxon>
        <taxon>Primates</taxon>
        <taxon>Haplorrhini</taxon>
        <taxon>Platyrrhini</taxon>
        <taxon>Cebidae</taxon>
        <taxon>Callitrichinae</taxon>
        <taxon>Saguinus</taxon>
    </lineage>
</organism>
<reference evidence="2 3" key="1">
    <citation type="submission" date="2023-05" db="EMBL/GenBank/DDBJ databases">
        <title>B98-5 Cell Line De Novo Hybrid Assembly: An Optical Mapping Approach.</title>
        <authorList>
            <person name="Kananen K."/>
            <person name="Auerbach J.A."/>
            <person name="Kautto E."/>
            <person name="Blachly J.S."/>
        </authorList>
    </citation>
    <scope>NUCLEOTIDE SEQUENCE [LARGE SCALE GENOMIC DNA]</scope>
    <source>
        <strain evidence="2">B95-8</strain>
        <tissue evidence="2">Cell line</tissue>
    </source>
</reference>
<feature type="region of interest" description="Disordered" evidence="1">
    <location>
        <begin position="74"/>
        <end position="118"/>
    </location>
</feature>
<proteinExistence type="predicted"/>
<dbReference type="EMBL" id="JASSZA010000009">
    <property type="protein sequence ID" value="KAK2102546.1"/>
    <property type="molecule type" value="Genomic_DNA"/>
</dbReference>
<feature type="region of interest" description="Disordered" evidence="1">
    <location>
        <begin position="1"/>
        <end position="21"/>
    </location>
</feature>
<comment type="caution">
    <text evidence="2">The sequence shown here is derived from an EMBL/GenBank/DDBJ whole genome shotgun (WGS) entry which is preliminary data.</text>
</comment>
<name>A0ABQ9V0A4_SAGOE</name>
<gene>
    <name evidence="2" type="ORF">P7K49_020213</name>
</gene>